<evidence type="ECO:0000313" key="2">
    <source>
        <dbReference type="Proteomes" id="UP000076661"/>
    </source>
</evidence>
<reference evidence="1 2" key="1">
    <citation type="submission" date="2013-07" db="EMBL/GenBank/DDBJ databases">
        <title>Comparative Genomic and Metabolomic Analysis of Twelve Strains of Pseudoalteromonas luteoviolacea.</title>
        <authorList>
            <person name="Vynne N.G."/>
            <person name="Mansson M."/>
            <person name="Gram L."/>
        </authorList>
    </citation>
    <scope>NUCLEOTIDE SEQUENCE [LARGE SCALE GENOMIC DNA]</scope>
    <source>
        <strain evidence="1 2">S4060-1</strain>
    </source>
</reference>
<accession>A0A167KVI8</accession>
<name>A0A167KVI8_9GAMM</name>
<dbReference type="Proteomes" id="UP000076661">
    <property type="component" value="Unassembled WGS sequence"/>
</dbReference>
<dbReference type="AlphaFoldDB" id="A0A167KVI8"/>
<comment type="caution">
    <text evidence="1">The sequence shown here is derived from an EMBL/GenBank/DDBJ whole genome shotgun (WGS) entry which is preliminary data.</text>
</comment>
<sequence>MIDKELPNLINTWEGLGGENLTPFTGNVEDPNLDGAKSTWLNDMFRAAGGMPKNNSLSGFSQNGNTLLAEISMAYFSLAHMGDSTLADKFILGYRLTSNLHQDYVARTKCYG</sequence>
<gene>
    <name evidence="1" type="ORF">N478_03610</name>
</gene>
<dbReference type="PATRIC" id="fig|1365257.3.peg.3757"/>
<dbReference type="EMBL" id="AUXX01000034">
    <property type="protein sequence ID" value="KZN63350.1"/>
    <property type="molecule type" value="Genomic_DNA"/>
</dbReference>
<dbReference type="RefSeq" id="WP_063382132.1">
    <property type="nucleotide sequence ID" value="NZ_AUXX01000034.1"/>
</dbReference>
<protein>
    <submittedName>
        <fullName evidence="1">Uncharacterized protein</fullName>
    </submittedName>
</protein>
<proteinExistence type="predicted"/>
<organism evidence="1 2">
    <name type="scientific">Pseudoalteromonas luteoviolacea S4060-1</name>
    <dbReference type="NCBI Taxonomy" id="1365257"/>
    <lineage>
        <taxon>Bacteria</taxon>
        <taxon>Pseudomonadati</taxon>
        <taxon>Pseudomonadota</taxon>
        <taxon>Gammaproteobacteria</taxon>
        <taxon>Alteromonadales</taxon>
        <taxon>Pseudoalteromonadaceae</taxon>
        <taxon>Pseudoalteromonas</taxon>
    </lineage>
</organism>
<evidence type="ECO:0000313" key="1">
    <source>
        <dbReference type="EMBL" id="KZN63350.1"/>
    </source>
</evidence>